<feature type="region of interest" description="Disordered" evidence="2">
    <location>
        <begin position="241"/>
        <end position="264"/>
    </location>
</feature>
<proteinExistence type="predicted"/>
<gene>
    <name evidence="3" type="ORF">SAMN04489809_2562</name>
</gene>
<evidence type="ECO:0000313" key="3">
    <source>
        <dbReference type="EMBL" id="SDS74281.1"/>
    </source>
</evidence>
<dbReference type="AlphaFoldDB" id="A0A1H1UPV6"/>
<protein>
    <submittedName>
        <fullName evidence="3">Uncharacterized protein</fullName>
    </submittedName>
</protein>
<dbReference type="RefSeq" id="WP_060921554.1">
    <property type="nucleotide sequence ID" value="NZ_JALXUB010000030.1"/>
</dbReference>
<dbReference type="EMBL" id="LT629770">
    <property type="protein sequence ID" value="SDS74281.1"/>
    <property type="molecule type" value="Genomic_DNA"/>
</dbReference>
<feature type="region of interest" description="Disordered" evidence="2">
    <location>
        <begin position="166"/>
        <end position="190"/>
    </location>
</feature>
<evidence type="ECO:0000313" key="4">
    <source>
        <dbReference type="Proteomes" id="UP000182126"/>
    </source>
</evidence>
<accession>A0A1H1UPV6</accession>
<feature type="coiled-coil region" evidence="1">
    <location>
        <begin position="68"/>
        <end position="107"/>
    </location>
</feature>
<dbReference type="Proteomes" id="UP000182126">
    <property type="component" value="Chromosome I"/>
</dbReference>
<reference evidence="3 4" key="1">
    <citation type="submission" date="2016-10" db="EMBL/GenBank/DDBJ databases">
        <authorList>
            <person name="de Groot N.N."/>
        </authorList>
    </citation>
    <scope>NUCLEOTIDE SEQUENCE [LARGE SCALE GENOMIC DNA]</scope>
    <source>
        <strain evidence="3 4">DSM 15019</strain>
    </source>
</reference>
<evidence type="ECO:0000256" key="1">
    <source>
        <dbReference type="SAM" id="Coils"/>
    </source>
</evidence>
<sequence>MAAPTLDDIAAALYAGPPEEFTTARNARAKDLDDRALAAEVKALRKPAVAAWVVNVFAQERAAQLGEALALAAELREAQAELDAAALAKLGRERRALTRRLAETAADLAGSRGERVTAATRDAVEQTISAAFFDPDAAAAVASGRLVRALEPSGTADDIRDAVAGTLPALQPQPPRPPDELHERRKRRDAERQLAAAEKDLAAAERALAKEDEVMQALSDRAEELADGIAELEAQIEKLHQEADRVGRDRPAAEERRTAAVEKKDAAAEAVQAARAALADL</sequence>
<organism evidence="3 4">
    <name type="scientific">Microbacterium paraoxydans</name>
    <dbReference type="NCBI Taxonomy" id="199592"/>
    <lineage>
        <taxon>Bacteria</taxon>
        <taxon>Bacillati</taxon>
        <taxon>Actinomycetota</taxon>
        <taxon>Actinomycetes</taxon>
        <taxon>Micrococcales</taxon>
        <taxon>Microbacteriaceae</taxon>
        <taxon>Microbacterium</taxon>
    </lineage>
</organism>
<feature type="compositionally biased region" description="Basic and acidic residues" evidence="2">
    <location>
        <begin position="177"/>
        <end position="190"/>
    </location>
</feature>
<evidence type="ECO:0000256" key="2">
    <source>
        <dbReference type="SAM" id="MobiDB-lite"/>
    </source>
</evidence>
<name>A0A1H1UPV6_9MICO</name>
<keyword evidence="1" id="KW-0175">Coiled coil</keyword>
<dbReference type="GeneID" id="36298789"/>